<keyword evidence="3 8" id="KW-0489">Methyltransferase</keyword>
<dbReference type="STRING" id="60137.SAMN04488041_101393"/>
<dbReference type="EC" id="2.1.1.72" evidence="2"/>
<protein>
    <recommendedName>
        <fullName evidence="2">site-specific DNA-methyltransferase (adenine-specific)</fullName>
        <ecNumber evidence="2">2.1.1.72</ecNumber>
    </recommendedName>
</protein>
<evidence type="ECO:0000313" key="9">
    <source>
        <dbReference type="Proteomes" id="UP000183076"/>
    </source>
</evidence>
<evidence type="ECO:0000313" key="8">
    <source>
        <dbReference type="EMBL" id="SDW14592.1"/>
    </source>
</evidence>
<dbReference type="InterPro" id="IPR029063">
    <property type="entry name" value="SAM-dependent_MTases_sf"/>
</dbReference>
<name>A0A1H2R553_9RHOB</name>
<accession>A0A1H2R553</accession>
<dbReference type="Gene3D" id="3.40.50.150">
    <property type="entry name" value="Vaccinia Virus protein VP39"/>
    <property type="match status" value="1"/>
</dbReference>
<dbReference type="GO" id="GO:0009007">
    <property type="term" value="F:site-specific DNA-methyltransferase (adenine-specific) activity"/>
    <property type="evidence" value="ECO:0007669"/>
    <property type="project" value="UniProtKB-EC"/>
</dbReference>
<dbReference type="InterPro" id="IPR002295">
    <property type="entry name" value="N4/N6-MTase_EcoPI_Mod-like"/>
</dbReference>
<dbReference type="SUPFAM" id="SSF53335">
    <property type="entry name" value="S-adenosyl-L-methionine-dependent methyltransferases"/>
    <property type="match status" value="1"/>
</dbReference>
<evidence type="ECO:0000259" key="7">
    <source>
        <dbReference type="SMART" id="SM00470"/>
    </source>
</evidence>
<evidence type="ECO:0000256" key="1">
    <source>
        <dbReference type="ARBA" id="ARBA00006594"/>
    </source>
</evidence>
<keyword evidence="4" id="KW-0808">Transferase</keyword>
<dbReference type="GO" id="GO:0032259">
    <property type="term" value="P:methylation"/>
    <property type="evidence" value="ECO:0007669"/>
    <property type="project" value="UniProtKB-KW"/>
</dbReference>
<dbReference type="Pfam" id="PF02195">
    <property type="entry name" value="ParB_N"/>
    <property type="match status" value="1"/>
</dbReference>
<dbReference type="Gene3D" id="3.90.1530.10">
    <property type="entry name" value="Conserved hypothetical protein from pyrococcus furiosus pfu- 392566-001, ParB domain"/>
    <property type="match status" value="1"/>
</dbReference>
<dbReference type="Pfam" id="PF01555">
    <property type="entry name" value="N6_N4_Mtase"/>
    <property type="match status" value="1"/>
</dbReference>
<comment type="catalytic activity">
    <reaction evidence="6">
        <text>a 2'-deoxyadenosine in DNA + S-adenosyl-L-methionine = an N(6)-methyl-2'-deoxyadenosine in DNA + S-adenosyl-L-homocysteine + H(+)</text>
        <dbReference type="Rhea" id="RHEA:15197"/>
        <dbReference type="Rhea" id="RHEA-COMP:12418"/>
        <dbReference type="Rhea" id="RHEA-COMP:12419"/>
        <dbReference type="ChEBI" id="CHEBI:15378"/>
        <dbReference type="ChEBI" id="CHEBI:57856"/>
        <dbReference type="ChEBI" id="CHEBI:59789"/>
        <dbReference type="ChEBI" id="CHEBI:90615"/>
        <dbReference type="ChEBI" id="CHEBI:90616"/>
        <dbReference type="EC" id="2.1.1.72"/>
    </reaction>
</comment>
<dbReference type="SUPFAM" id="SSF110849">
    <property type="entry name" value="ParB/Sulfiredoxin"/>
    <property type="match status" value="1"/>
</dbReference>
<dbReference type="AlphaFoldDB" id="A0A1H2R553"/>
<evidence type="ECO:0000256" key="5">
    <source>
        <dbReference type="ARBA" id="ARBA00022691"/>
    </source>
</evidence>
<dbReference type="PRINTS" id="PR00506">
    <property type="entry name" value="D21N6MTFRASE"/>
</dbReference>
<dbReference type="GO" id="GO:0003677">
    <property type="term" value="F:DNA binding"/>
    <property type="evidence" value="ECO:0007669"/>
    <property type="project" value="InterPro"/>
</dbReference>
<evidence type="ECO:0000256" key="6">
    <source>
        <dbReference type="ARBA" id="ARBA00047942"/>
    </source>
</evidence>
<dbReference type="PIRSF" id="PIRSF036758">
    <property type="entry name" value="Aden_M_ParB"/>
    <property type="match status" value="1"/>
</dbReference>
<dbReference type="InterPro" id="IPR015840">
    <property type="entry name" value="DNA_MeTrfase_ParB"/>
</dbReference>
<dbReference type="GO" id="GO:0008170">
    <property type="term" value="F:N-methyltransferase activity"/>
    <property type="evidence" value="ECO:0007669"/>
    <property type="project" value="InterPro"/>
</dbReference>
<dbReference type="InterPro" id="IPR002941">
    <property type="entry name" value="DNA_methylase_N4/N6"/>
</dbReference>
<dbReference type="InterPro" id="IPR003115">
    <property type="entry name" value="ParB_N"/>
</dbReference>
<reference evidence="9" key="1">
    <citation type="submission" date="2016-10" db="EMBL/GenBank/DDBJ databases">
        <authorList>
            <person name="Varghese N."/>
            <person name="Submissions S."/>
        </authorList>
    </citation>
    <scope>NUCLEOTIDE SEQUENCE [LARGE SCALE GENOMIC DNA]</scope>
    <source>
        <strain evidence="9">DSM 10014</strain>
    </source>
</reference>
<evidence type="ECO:0000256" key="4">
    <source>
        <dbReference type="ARBA" id="ARBA00022679"/>
    </source>
</evidence>
<organism evidence="8 9">
    <name type="scientific">Sulfitobacter pontiacus</name>
    <dbReference type="NCBI Taxonomy" id="60137"/>
    <lineage>
        <taxon>Bacteria</taxon>
        <taxon>Pseudomonadati</taxon>
        <taxon>Pseudomonadota</taxon>
        <taxon>Alphaproteobacteria</taxon>
        <taxon>Rhodobacterales</taxon>
        <taxon>Roseobacteraceae</taxon>
        <taxon>Sulfitobacter</taxon>
    </lineage>
</organism>
<proteinExistence type="inferred from homology"/>
<dbReference type="EMBL" id="FNNB01000001">
    <property type="protein sequence ID" value="SDW14592.1"/>
    <property type="molecule type" value="Genomic_DNA"/>
</dbReference>
<dbReference type="GeneID" id="94019714"/>
<dbReference type="InterPro" id="IPR036086">
    <property type="entry name" value="ParB/Sulfiredoxin_sf"/>
</dbReference>
<evidence type="ECO:0000256" key="3">
    <source>
        <dbReference type="ARBA" id="ARBA00022603"/>
    </source>
</evidence>
<dbReference type="Proteomes" id="UP000183076">
    <property type="component" value="Unassembled WGS sequence"/>
</dbReference>
<evidence type="ECO:0000256" key="2">
    <source>
        <dbReference type="ARBA" id="ARBA00011900"/>
    </source>
</evidence>
<dbReference type="RefSeq" id="WP_074634624.1">
    <property type="nucleotide sequence ID" value="NZ_CP160849.1"/>
</dbReference>
<comment type="similarity">
    <text evidence="1">Belongs to the N(4)/N(6)-methyltransferase family.</text>
</comment>
<sequence length="459" mass="50415">MSDLISYTDVEMLPPGDLTPYDRNSRTHSSEQVSQIAASIREFGFTNPVLVGEDGTIIAGHGRVLAALEIGMSRVPCLRITGLSDEQRRAYIIADNKLALNAGWDDELLKLELGELRDLGFDLGVVGFDQSELDELFVDLDGLEEEGKTEDDEVPPIGGDFVSRRGDVWVCGDHRIMCGDSTVMSDIERLIGDKLVDMCWTDPPYNVNYEGTAGKIENDNMGADAFLAFLTDAFVSVFSAIKPGGALYVAHADTEGLPFRTAFSSAGFKLSGCLVWVKPSLVLGRSDYQWRHEPILYGWKPGAPHRWFGGRKQTTVIDAEDLPFVVKEDGSLLIDTGSGHLRVSGSDLQIEELVSSVLRHEKPSRNTEHPTMKPVGLVMQYLKNSSRRGDLVLDPFGGSGSTMIAAQKIGRVARLMELDPRFADVIVKRWQDFTGGQAILEGTSDRFDDLRGKRGEAGK</sequence>
<feature type="domain" description="ParB-like N-terminal" evidence="7">
    <location>
        <begin position="11"/>
        <end position="96"/>
    </location>
</feature>
<keyword evidence="5" id="KW-0949">S-adenosyl-L-methionine</keyword>
<gene>
    <name evidence="8" type="ORF">SAMN04488041_101393</name>
</gene>
<dbReference type="SMART" id="SM00470">
    <property type="entry name" value="ParB"/>
    <property type="match status" value="1"/>
</dbReference>
<dbReference type="CDD" id="cd16403">
    <property type="entry name" value="ParB_N_like_MT"/>
    <property type="match status" value="1"/>
</dbReference>